<organism evidence="5 6">
    <name type="scientific">Septoria linicola</name>
    <dbReference type="NCBI Taxonomy" id="215465"/>
    <lineage>
        <taxon>Eukaryota</taxon>
        <taxon>Fungi</taxon>
        <taxon>Dikarya</taxon>
        <taxon>Ascomycota</taxon>
        <taxon>Pezizomycotina</taxon>
        <taxon>Dothideomycetes</taxon>
        <taxon>Dothideomycetidae</taxon>
        <taxon>Mycosphaerellales</taxon>
        <taxon>Mycosphaerellaceae</taxon>
        <taxon>Septoria</taxon>
    </lineage>
</organism>
<evidence type="ECO:0000256" key="3">
    <source>
        <dbReference type="ARBA" id="ARBA00023157"/>
    </source>
</evidence>
<dbReference type="PANTHER" id="PTHR33136:SF6">
    <property type="entry name" value="PROTEIN RALF-LIKE 34"/>
    <property type="match status" value="1"/>
</dbReference>
<keyword evidence="3" id="KW-1015">Disulfide bond</keyword>
<feature type="chain" id="PRO_5040418561" evidence="4">
    <location>
        <begin position="21"/>
        <end position="123"/>
    </location>
</feature>
<dbReference type="Pfam" id="PF05498">
    <property type="entry name" value="RALF"/>
    <property type="match status" value="1"/>
</dbReference>
<feature type="signal peptide" evidence="4">
    <location>
        <begin position="1"/>
        <end position="20"/>
    </location>
</feature>
<evidence type="ECO:0000256" key="2">
    <source>
        <dbReference type="ARBA" id="ARBA00022729"/>
    </source>
</evidence>
<accession>A0A9Q9EKJ0</accession>
<sequence length="123" mass="13058">MTRVILLAALATLALDGVLPALQDDHSLAVEEANAGGLLAGAGVPQLVERGDPIVYKNSDTVAVIMRDGTKRYVNYGVLVKNGIPCDQHDNHFANCRVGTPANAWKRGCSAVERCRAANEEST</sequence>
<evidence type="ECO:0000313" key="5">
    <source>
        <dbReference type="EMBL" id="USW54105.1"/>
    </source>
</evidence>
<dbReference type="GO" id="GO:0019722">
    <property type="term" value="P:calcium-mediated signaling"/>
    <property type="evidence" value="ECO:0007669"/>
    <property type="project" value="TreeGrafter"/>
</dbReference>
<dbReference type="AlphaFoldDB" id="A0A9Q9EKJ0"/>
<proteinExistence type="inferred from homology"/>
<comment type="similarity">
    <text evidence="1">Belongs to the plant rapid alkalinization factor (RALF) family.</text>
</comment>
<evidence type="ECO:0000256" key="1">
    <source>
        <dbReference type="ARBA" id="ARBA00009178"/>
    </source>
</evidence>
<dbReference type="InterPro" id="IPR008801">
    <property type="entry name" value="RALF"/>
</dbReference>
<keyword evidence="2 4" id="KW-0732">Signal</keyword>
<gene>
    <name evidence="5" type="ORF">Slin15195_G074240</name>
</gene>
<name>A0A9Q9EKJ0_9PEZI</name>
<reference evidence="5" key="1">
    <citation type="submission" date="2022-06" db="EMBL/GenBank/DDBJ databases">
        <title>Complete genome sequences of two strains of the flax pathogen Septoria linicola.</title>
        <authorList>
            <person name="Lapalu N."/>
            <person name="Simon A."/>
            <person name="Demenou B."/>
            <person name="Paumier D."/>
            <person name="Guillot M.-P."/>
            <person name="Gout L."/>
            <person name="Valade R."/>
        </authorList>
    </citation>
    <scope>NUCLEOTIDE SEQUENCE</scope>
    <source>
        <strain evidence="5">SE15195</strain>
    </source>
</reference>
<dbReference type="Proteomes" id="UP001056384">
    <property type="component" value="Chromosome 6"/>
</dbReference>
<protein>
    <submittedName>
        <fullName evidence="5">Rapid ALkalinization Factor</fullName>
    </submittedName>
</protein>
<dbReference type="PANTHER" id="PTHR33136">
    <property type="entry name" value="RAPID ALKALINIZATION FACTOR-LIKE"/>
    <property type="match status" value="1"/>
</dbReference>
<dbReference type="EMBL" id="CP099423">
    <property type="protein sequence ID" value="USW54105.1"/>
    <property type="molecule type" value="Genomic_DNA"/>
</dbReference>
<keyword evidence="6" id="KW-1185">Reference proteome</keyword>
<evidence type="ECO:0000313" key="6">
    <source>
        <dbReference type="Proteomes" id="UP001056384"/>
    </source>
</evidence>
<evidence type="ECO:0000256" key="4">
    <source>
        <dbReference type="SAM" id="SignalP"/>
    </source>
</evidence>